<comment type="subcellular location">
    <subcellularLocation>
        <location evidence="1 7">Plastid</location>
        <location evidence="1 7">Chloroplast</location>
    </subcellularLocation>
</comment>
<dbReference type="InterPro" id="IPR013823">
    <property type="entry name" value="Ribosomal_bL12_C"/>
</dbReference>
<evidence type="ECO:0000313" key="9">
    <source>
        <dbReference type="EMBL" id="APP89433.1"/>
    </source>
</evidence>
<dbReference type="AlphaFoldDB" id="A0A2H4G3A4"/>
<evidence type="ECO:0000256" key="5">
    <source>
        <dbReference type="ARBA" id="ARBA00022980"/>
    </source>
</evidence>
<dbReference type="GO" id="GO:1990904">
    <property type="term" value="C:ribonucleoprotein complex"/>
    <property type="evidence" value="ECO:0007669"/>
    <property type="project" value="UniProtKB-KW"/>
</dbReference>
<protein>
    <recommendedName>
        <fullName evidence="7">Large ribosomal subunit protein bL12c</fullName>
    </recommendedName>
</protein>
<comment type="function">
    <text evidence="7">Forms part of the ribosomal stalk which helps the ribosome interact with GTP-bound translation factors. Is thus essential for accurate translation.</text>
</comment>
<dbReference type="GO" id="GO:0009507">
    <property type="term" value="C:chloroplast"/>
    <property type="evidence" value="ECO:0007669"/>
    <property type="project" value="UniProtKB-SubCell"/>
</dbReference>
<name>A0A2H4G3A4_NITHY</name>
<geneLocation type="chloroplast" evidence="9"/>
<dbReference type="SUPFAM" id="SSF48300">
    <property type="entry name" value="Ribosomal protein L7/12, oligomerisation (N-terminal) domain"/>
    <property type="match status" value="1"/>
</dbReference>
<evidence type="ECO:0000256" key="2">
    <source>
        <dbReference type="ARBA" id="ARBA00007197"/>
    </source>
</evidence>
<feature type="domain" description="Large ribosomal subunit protein bL12 C-terminal" evidence="8">
    <location>
        <begin position="72"/>
        <end position="139"/>
    </location>
</feature>
<gene>
    <name evidence="7 9" type="primary">rpl12</name>
</gene>
<dbReference type="GO" id="GO:0003729">
    <property type="term" value="F:mRNA binding"/>
    <property type="evidence" value="ECO:0007669"/>
    <property type="project" value="TreeGrafter"/>
</dbReference>
<dbReference type="GeneID" id="84349946"/>
<dbReference type="PANTHER" id="PTHR45987:SF26">
    <property type="entry name" value="LARGE RIBOSOMAL SUBUNIT PROTEIN BL12CX-RELATED"/>
    <property type="match status" value="1"/>
</dbReference>
<evidence type="ECO:0000256" key="6">
    <source>
        <dbReference type="ARBA" id="ARBA00023274"/>
    </source>
</evidence>
<comment type="subunit">
    <text evidence="7">Homodimer. Part of the ribosomal stalk of the 50S ribosomal subunit. Forms a multimeric L10(L12)X complex, where L10 forms an elongated spine to which 2 to 4 L12 dimers bind in a sequential fashion. Binds GTP-bound translation factors.</text>
</comment>
<dbReference type="InterPro" id="IPR000206">
    <property type="entry name" value="Ribosomal_bL12"/>
</dbReference>
<dbReference type="EMBL" id="KX306884">
    <property type="protein sequence ID" value="APP89433.1"/>
    <property type="molecule type" value="Genomic_DNA"/>
</dbReference>
<dbReference type="InterPro" id="IPR036235">
    <property type="entry name" value="Ribosomal_bL12_oligo_N_sf"/>
</dbReference>
<dbReference type="GO" id="GO:0006412">
    <property type="term" value="P:translation"/>
    <property type="evidence" value="ECO:0007669"/>
    <property type="project" value="UniProtKB-UniRule"/>
</dbReference>
<dbReference type="CDD" id="cd00387">
    <property type="entry name" value="Ribosomal_L7_L12"/>
    <property type="match status" value="1"/>
</dbReference>
<dbReference type="PANTHER" id="PTHR45987">
    <property type="entry name" value="39S RIBOSOMAL PROTEIN L12"/>
    <property type="match status" value="1"/>
</dbReference>
<accession>A0A2H4G3A4</accession>
<dbReference type="InterPro" id="IPR014719">
    <property type="entry name" value="Ribosomal_bL12_C/ClpS-like"/>
</dbReference>
<keyword evidence="3 9" id="KW-0150">Chloroplast</keyword>
<dbReference type="SUPFAM" id="SSF54736">
    <property type="entry name" value="ClpS-like"/>
    <property type="match status" value="1"/>
</dbReference>
<dbReference type="Gene3D" id="3.30.1390.10">
    <property type="match status" value="1"/>
</dbReference>
<organism evidence="9">
    <name type="scientific">Nitella hyalina</name>
    <name type="common">Many-branched stonewort</name>
    <dbReference type="NCBI Taxonomy" id="181804"/>
    <lineage>
        <taxon>Eukaryota</taxon>
        <taxon>Viridiplantae</taxon>
        <taxon>Streptophyta</taxon>
        <taxon>Charophyceae</taxon>
        <taxon>Charales</taxon>
        <taxon>Characeae</taxon>
        <taxon>Nitella</taxon>
    </lineage>
</organism>
<dbReference type="HAMAP" id="MF_00368">
    <property type="entry name" value="Ribosomal_bL12"/>
    <property type="match status" value="1"/>
</dbReference>
<evidence type="ECO:0000256" key="4">
    <source>
        <dbReference type="ARBA" id="ARBA00022640"/>
    </source>
</evidence>
<comment type="similarity">
    <text evidence="2 7">Belongs to the bacterial ribosomal protein bL12 family.</text>
</comment>
<dbReference type="Pfam" id="PF00542">
    <property type="entry name" value="Ribosomal_L12"/>
    <property type="match status" value="1"/>
</dbReference>
<evidence type="ECO:0000259" key="8">
    <source>
        <dbReference type="Pfam" id="PF00542"/>
    </source>
</evidence>
<keyword evidence="5 7" id="KW-0689">Ribosomal protein</keyword>
<dbReference type="FunFam" id="3.30.1390.10:FF:000001">
    <property type="entry name" value="50S ribosomal protein L7/L12"/>
    <property type="match status" value="1"/>
</dbReference>
<dbReference type="RefSeq" id="YP_010933226.1">
    <property type="nucleotide sequence ID" value="NC_082075.1"/>
</dbReference>
<sequence>MSIKIEDQTKVDLNKLLNDIKSLSLEQVKIFTDKLQDELGVNTDNFISSRGLSTETSSQRKEIEPVDEKTEFDIILEEVPSSNRIAVIKAIRNITNLGLKEAKDFIEALPKTVKEAVSKEEAEGVKAQLESSGAKVLLK</sequence>
<evidence type="ECO:0000256" key="1">
    <source>
        <dbReference type="ARBA" id="ARBA00004229"/>
    </source>
</evidence>
<dbReference type="GO" id="GO:0005840">
    <property type="term" value="C:ribosome"/>
    <property type="evidence" value="ECO:0007669"/>
    <property type="project" value="UniProtKB-KW"/>
</dbReference>
<reference evidence="9" key="1">
    <citation type="submission" date="2016-05" db="EMBL/GenBank/DDBJ databases">
        <authorList>
            <person name="Lavstsen T."/>
            <person name="Jespersen J.S."/>
        </authorList>
    </citation>
    <scope>NUCLEOTIDE SEQUENCE</scope>
</reference>
<dbReference type="GO" id="GO:0003735">
    <property type="term" value="F:structural constituent of ribosome"/>
    <property type="evidence" value="ECO:0007669"/>
    <property type="project" value="InterPro"/>
</dbReference>
<keyword evidence="6 7" id="KW-0687">Ribonucleoprotein</keyword>
<keyword evidence="4 9" id="KW-0934">Plastid</keyword>
<evidence type="ECO:0000256" key="7">
    <source>
        <dbReference type="HAMAP-Rule" id="MF_00368"/>
    </source>
</evidence>
<proteinExistence type="inferred from homology"/>
<evidence type="ECO:0000256" key="3">
    <source>
        <dbReference type="ARBA" id="ARBA00022528"/>
    </source>
</evidence>
<dbReference type="NCBIfam" id="TIGR00855">
    <property type="entry name" value="L12"/>
    <property type="match status" value="1"/>
</dbReference>